<evidence type="ECO:0000256" key="3">
    <source>
        <dbReference type="ARBA" id="ARBA00022692"/>
    </source>
</evidence>
<evidence type="ECO:0000256" key="5">
    <source>
        <dbReference type="ARBA" id="ARBA00023136"/>
    </source>
</evidence>
<name>A0ABT9E8M6_9PROT</name>
<keyword evidence="5 7" id="KW-0472">Membrane</keyword>
<organism evidence="8 9">
    <name type="scientific">Paracraurococcus lichenis</name>
    <dbReference type="NCBI Taxonomy" id="3064888"/>
    <lineage>
        <taxon>Bacteria</taxon>
        <taxon>Pseudomonadati</taxon>
        <taxon>Pseudomonadota</taxon>
        <taxon>Alphaproteobacteria</taxon>
        <taxon>Acetobacterales</taxon>
        <taxon>Roseomonadaceae</taxon>
        <taxon>Paracraurococcus</taxon>
    </lineage>
</organism>
<dbReference type="Gene3D" id="2.40.128.260">
    <property type="entry name" value="Type IV secretion system, VirB10/TraB/TrbI"/>
    <property type="match status" value="1"/>
</dbReference>
<proteinExistence type="inferred from homology"/>
<accession>A0ABT9E8M6</accession>
<feature type="region of interest" description="Disordered" evidence="6">
    <location>
        <begin position="47"/>
        <end position="170"/>
    </location>
</feature>
<protein>
    <submittedName>
        <fullName evidence="8">TrbI/VirB10 family protein</fullName>
    </submittedName>
</protein>
<dbReference type="InterPro" id="IPR005498">
    <property type="entry name" value="T4SS_VirB10/TraB/TrbI"/>
</dbReference>
<evidence type="ECO:0000256" key="2">
    <source>
        <dbReference type="ARBA" id="ARBA00010265"/>
    </source>
</evidence>
<comment type="similarity">
    <text evidence="2">Belongs to the TrbI/VirB10 family.</text>
</comment>
<dbReference type="RefSeq" id="WP_305107408.1">
    <property type="nucleotide sequence ID" value="NZ_JAUTWS010000050.1"/>
</dbReference>
<evidence type="ECO:0000256" key="1">
    <source>
        <dbReference type="ARBA" id="ARBA00004167"/>
    </source>
</evidence>
<evidence type="ECO:0000313" key="9">
    <source>
        <dbReference type="Proteomes" id="UP001243009"/>
    </source>
</evidence>
<reference evidence="8 9" key="1">
    <citation type="submission" date="2023-08" db="EMBL/GenBank/DDBJ databases">
        <title>The draft genome sequence of Paracraurococcus sp. LOR1-02.</title>
        <authorList>
            <person name="Kingkaew E."/>
            <person name="Tanasupawat S."/>
        </authorList>
    </citation>
    <scope>NUCLEOTIDE SEQUENCE [LARGE SCALE GENOMIC DNA]</scope>
    <source>
        <strain evidence="8 9">LOR1-02</strain>
    </source>
</reference>
<feature type="transmembrane region" description="Helical" evidence="7">
    <location>
        <begin position="23"/>
        <end position="43"/>
    </location>
</feature>
<gene>
    <name evidence="8" type="ORF">Q7A36_29710</name>
</gene>
<keyword evidence="4 7" id="KW-1133">Transmembrane helix</keyword>
<dbReference type="CDD" id="cd16429">
    <property type="entry name" value="VirB10"/>
    <property type="match status" value="1"/>
</dbReference>
<feature type="compositionally biased region" description="Basic and acidic residues" evidence="6">
    <location>
        <begin position="136"/>
        <end position="145"/>
    </location>
</feature>
<evidence type="ECO:0000313" key="8">
    <source>
        <dbReference type="EMBL" id="MDO9712552.1"/>
    </source>
</evidence>
<dbReference type="Pfam" id="PF03743">
    <property type="entry name" value="TrbI"/>
    <property type="match status" value="1"/>
</dbReference>
<comment type="caution">
    <text evidence="8">The sequence shown here is derived from an EMBL/GenBank/DDBJ whole genome shotgun (WGS) entry which is preliminary data.</text>
</comment>
<keyword evidence="9" id="KW-1185">Reference proteome</keyword>
<evidence type="ECO:0000256" key="6">
    <source>
        <dbReference type="SAM" id="MobiDB-lite"/>
    </source>
</evidence>
<keyword evidence="3 7" id="KW-0812">Transmembrane</keyword>
<dbReference type="EMBL" id="JAUTWS010000050">
    <property type="protein sequence ID" value="MDO9712552.1"/>
    <property type="molecule type" value="Genomic_DNA"/>
</dbReference>
<dbReference type="InterPro" id="IPR042217">
    <property type="entry name" value="T4SS_VirB10/TrbI"/>
</dbReference>
<evidence type="ECO:0000256" key="4">
    <source>
        <dbReference type="ARBA" id="ARBA00022989"/>
    </source>
</evidence>
<comment type="subcellular location">
    <subcellularLocation>
        <location evidence="1">Membrane</location>
        <topology evidence="1">Single-pass membrane protein</topology>
    </subcellularLocation>
</comment>
<sequence>MSVLDPTTPTDQGRGRAGPWTKIALAGGAVLGLFTVVTFGGMFSAPPGRQADDGQKPKVPRAEPFVALPEGGQERGNPRESAPAGGQPTAAQRGSAQRILAGQQGGQAGVPPVVRLRPPPPITISTYTPPAAPTPQREDGKEGRDTPAPTRVPGSGQGGGGDDSPTSLGGQLNGGIRLAAARAGFMPHPEYMILTGTQIPCVPVETYNSAMGGLVTCKVPQWVRGDGLRIGLLPPGTTINGQIRGGMAQGQPRLGVLYTRIVTSGDRFVVNLQGLGSDAQGRSGLDADINTFFWETTGAVALYALIQGTTQAIPLALQALLQSNQGNGNTYNNFGGALSGFTNGAGGQGLANRLLADRLNRQPEAERDWSLPMFVTVGQDLDFHDICLQRRRVNQMACPAM</sequence>
<evidence type="ECO:0000256" key="7">
    <source>
        <dbReference type="SAM" id="Phobius"/>
    </source>
</evidence>
<dbReference type="Proteomes" id="UP001243009">
    <property type="component" value="Unassembled WGS sequence"/>
</dbReference>